<dbReference type="InterPro" id="IPR014859">
    <property type="entry name" value="Phage_TAC_4"/>
</dbReference>
<sequence>MTRFTLNPTPTFTAKVGIHVPGAGTEQVEFTFRHRDRDQYQAFVQELKGKDDADIVMECACGWELADRFDRDNVEKLVRNYIGSAGAVLKTYAGELALAREGN</sequence>
<dbReference type="RefSeq" id="WP_193582888.1">
    <property type="nucleotide sequence ID" value="NZ_JAJAWK010000011.1"/>
</dbReference>
<accession>A0ABD4SUV5</accession>
<reference evidence="1 2" key="1">
    <citation type="submission" date="2021-10" db="EMBL/GenBank/DDBJ databases">
        <title>Whole-genome sequencing analysis of Laribacter hongkongensis: virulence gene profiles, carbohydrate-active enzyme prediction, and antimicrobial resistance characterization.</title>
        <authorList>
            <person name="Yuan P."/>
            <person name="Zhan Y."/>
            <person name="Chen D."/>
        </authorList>
    </citation>
    <scope>NUCLEOTIDE SEQUENCE [LARGE SCALE GENOMIC DNA]</scope>
    <source>
        <strain evidence="1 2">W67</strain>
    </source>
</reference>
<organism evidence="1 2">
    <name type="scientific">Laribacter hongkongensis</name>
    <dbReference type="NCBI Taxonomy" id="168471"/>
    <lineage>
        <taxon>Bacteria</taxon>
        <taxon>Pseudomonadati</taxon>
        <taxon>Pseudomonadota</taxon>
        <taxon>Betaproteobacteria</taxon>
        <taxon>Neisseriales</taxon>
        <taxon>Aquaspirillaceae</taxon>
        <taxon>Laribacter</taxon>
    </lineage>
</organism>
<name>A0ABD4SUV5_9NEIS</name>
<dbReference type="EMBL" id="JAJAXM010000045">
    <property type="protein sequence ID" value="MCG9027264.1"/>
    <property type="molecule type" value="Genomic_DNA"/>
</dbReference>
<gene>
    <name evidence="1" type="ORF">LH440_15440</name>
</gene>
<comment type="caution">
    <text evidence="1">The sequence shown here is derived from an EMBL/GenBank/DDBJ whole genome shotgun (WGS) entry which is preliminary data.</text>
</comment>
<evidence type="ECO:0000313" key="1">
    <source>
        <dbReference type="EMBL" id="MCG9027264.1"/>
    </source>
</evidence>
<dbReference type="Pfam" id="PF08748">
    <property type="entry name" value="Phage_TAC_4"/>
    <property type="match status" value="1"/>
</dbReference>
<evidence type="ECO:0000313" key="2">
    <source>
        <dbReference type="Proteomes" id="UP001200247"/>
    </source>
</evidence>
<dbReference type="AlphaFoldDB" id="A0ABD4SUV5"/>
<proteinExistence type="predicted"/>
<dbReference type="Proteomes" id="UP001200247">
    <property type="component" value="Unassembled WGS sequence"/>
</dbReference>
<protein>
    <submittedName>
        <fullName evidence="1">Phage tail assembly chaperone</fullName>
    </submittedName>
</protein>